<dbReference type="InterPro" id="IPR032710">
    <property type="entry name" value="NTF2-like_dom_sf"/>
</dbReference>
<feature type="domain" description="Limonene-1,2-epoxide hydrolase" evidence="1">
    <location>
        <begin position="3"/>
        <end position="118"/>
    </location>
</feature>
<reference evidence="2 3" key="1">
    <citation type="submission" date="2021-03" db="EMBL/GenBank/DDBJ databases">
        <title>Sequencing the genomes of 1000 actinobacteria strains.</title>
        <authorList>
            <person name="Klenk H.-P."/>
        </authorList>
    </citation>
    <scope>NUCLEOTIDE SEQUENCE [LARGE SCALE GENOMIC DNA]</scope>
    <source>
        <strain evidence="2 3">DSM 44580</strain>
    </source>
</reference>
<dbReference type="Pfam" id="PF07858">
    <property type="entry name" value="LEH"/>
    <property type="match status" value="1"/>
</dbReference>
<evidence type="ECO:0000259" key="1">
    <source>
        <dbReference type="Pfam" id="PF07858"/>
    </source>
</evidence>
<comment type="caution">
    <text evidence="2">The sequence shown here is derived from an EMBL/GenBank/DDBJ whole genome shotgun (WGS) entry which is preliminary data.</text>
</comment>
<dbReference type="EC" id="3.3.2.8" evidence="2"/>
<accession>A0ABS5ASJ3</accession>
<protein>
    <submittedName>
        <fullName evidence="2">Limonene-1,2-epoxide hydrolase</fullName>
        <ecNumber evidence="2">3.3.2.8</ecNumber>
    </submittedName>
</protein>
<dbReference type="Gene3D" id="3.10.450.50">
    <property type="match status" value="1"/>
</dbReference>
<dbReference type="EMBL" id="JAGIOO010000001">
    <property type="protein sequence ID" value="MBP2479367.1"/>
    <property type="molecule type" value="Genomic_DNA"/>
</dbReference>
<dbReference type="Proteomes" id="UP001519363">
    <property type="component" value="Unassembled WGS sequence"/>
</dbReference>
<gene>
    <name evidence="2" type="ORF">JOF53_008239</name>
</gene>
<dbReference type="RefSeq" id="WP_086782387.1">
    <property type="nucleotide sequence ID" value="NZ_JAGIOO010000001.1"/>
</dbReference>
<keyword evidence="2" id="KW-0378">Hydrolase</keyword>
<organism evidence="2 3">
    <name type="scientific">Crossiella equi</name>
    <dbReference type="NCBI Taxonomy" id="130796"/>
    <lineage>
        <taxon>Bacteria</taxon>
        <taxon>Bacillati</taxon>
        <taxon>Actinomycetota</taxon>
        <taxon>Actinomycetes</taxon>
        <taxon>Pseudonocardiales</taxon>
        <taxon>Pseudonocardiaceae</taxon>
        <taxon>Crossiella</taxon>
    </lineage>
</organism>
<sequence length="137" mass="15178">MRSPADTVTALLKATEHRDVAEIVSHLCPDVVYQNMPLPPARGTKAVAKQFGLLHRAFTDVEVHLTNIAANGAVVLTERVDVIRRGDWSARFWVCGTFEVHNGRITLWRDHYDQAAFLGSCLAGFGRLALAKARKAR</sequence>
<proteinExistence type="predicted"/>
<dbReference type="SUPFAM" id="SSF54427">
    <property type="entry name" value="NTF2-like"/>
    <property type="match status" value="1"/>
</dbReference>
<dbReference type="GO" id="GO:0018744">
    <property type="term" value="F:limonene-1,2-epoxide hydrolase activity"/>
    <property type="evidence" value="ECO:0007669"/>
    <property type="project" value="UniProtKB-EC"/>
</dbReference>
<name>A0ABS5ASJ3_9PSEU</name>
<evidence type="ECO:0000313" key="2">
    <source>
        <dbReference type="EMBL" id="MBP2479367.1"/>
    </source>
</evidence>
<keyword evidence="3" id="KW-1185">Reference proteome</keyword>
<dbReference type="InterPro" id="IPR013100">
    <property type="entry name" value="LEH"/>
</dbReference>
<evidence type="ECO:0000313" key="3">
    <source>
        <dbReference type="Proteomes" id="UP001519363"/>
    </source>
</evidence>